<reference evidence="1" key="1">
    <citation type="submission" date="2022-06" db="EMBL/GenBank/DDBJ databases">
        <title>Physiological and biochemical characterization and genomic elucidation of a strain of the genus Ensifer adhaerens M8 that combines arsenic oxidation and chromium reduction.</title>
        <authorList>
            <person name="Li X."/>
            <person name="Yu c."/>
        </authorList>
    </citation>
    <scope>NUCLEOTIDE SEQUENCE</scope>
    <source>
        <strain evidence="1">M8</strain>
    </source>
</reference>
<protein>
    <submittedName>
        <fullName evidence="1">Uncharacterized protein</fullName>
    </submittedName>
</protein>
<dbReference type="EMBL" id="CP121308">
    <property type="protein sequence ID" value="WFP92804.1"/>
    <property type="molecule type" value="Genomic_DNA"/>
</dbReference>
<evidence type="ECO:0000313" key="3">
    <source>
        <dbReference type="Proteomes" id="UP001055460"/>
    </source>
</evidence>
<dbReference type="RefSeq" id="WP_034801425.1">
    <property type="nucleotide sequence ID" value="NZ_CP015880.1"/>
</dbReference>
<dbReference type="EMBL" id="CP098807">
    <property type="protein sequence ID" value="USJ25422.1"/>
    <property type="molecule type" value="Genomic_DNA"/>
</dbReference>
<dbReference type="KEGG" id="eah:FA04_02065"/>
<dbReference type="Proteomes" id="UP001214094">
    <property type="component" value="Chromosome"/>
</dbReference>
<dbReference type="AlphaFoldDB" id="A0A9Q8YCJ0"/>
<keyword evidence="4" id="KW-1185">Reference proteome</keyword>
<organism evidence="1 3">
    <name type="scientific">Ensifer adhaerens</name>
    <name type="common">Sinorhizobium morelense</name>
    <dbReference type="NCBI Taxonomy" id="106592"/>
    <lineage>
        <taxon>Bacteria</taxon>
        <taxon>Pseudomonadati</taxon>
        <taxon>Pseudomonadota</taxon>
        <taxon>Alphaproteobacteria</taxon>
        <taxon>Hyphomicrobiales</taxon>
        <taxon>Rhizobiaceae</taxon>
        <taxon>Sinorhizobium/Ensifer group</taxon>
        <taxon>Ensifer</taxon>
    </lineage>
</organism>
<dbReference type="Proteomes" id="UP001055460">
    <property type="component" value="Chromosome"/>
</dbReference>
<proteinExistence type="predicted"/>
<accession>A0A9Q8YCJ0</accession>
<sequence length="142" mass="15407">MLRFMTPGSGAIQPGHLGAHSAWMDHLDESDYFVETWRCDLASGVFHLGERTAALLGASNRSCGIVDLVRAYDSRDRVTVLNILEQATASPSSFCFTALVRLPSLKAAQLFCVGRSSLDASTGENMLQGIFAFPRERPALDA</sequence>
<reference evidence="2 4" key="2">
    <citation type="submission" date="2023-03" db="EMBL/GenBank/DDBJ databases">
        <title>Comparative genome and transcriptome analysis combination mining strategies for increasing vitamin B12 production of Ensifer adhaerens strain.</title>
        <authorList>
            <person name="Yongheng L."/>
        </authorList>
    </citation>
    <scope>NUCLEOTIDE SEQUENCE [LARGE SCALE GENOMIC DNA]</scope>
    <source>
        <strain evidence="2 4">Casida A-T305</strain>
    </source>
</reference>
<evidence type="ECO:0000313" key="2">
    <source>
        <dbReference type="EMBL" id="WFP92804.1"/>
    </source>
</evidence>
<evidence type="ECO:0000313" key="1">
    <source>
        <dbReference type="EMBL" id="USJ25422.1"/>
    </source>
</evidence>
<dbReference type="GeneID" id="29518519"/>
<gene>
    <name evidence="1" type="ORF">NE863_02080</name>
    <name evidence="2" type="ORF">P4B07_02070</name>
</gene>
<name>A0A9Q8YCJ0_ENSAD</name>
<dbReference type="OrthoDB" id="8115922at2"/>
<evidence type="ECO:0000313" key="4">
    <source>
        <dbReference type="Proteomes" id="UP001214094"/>
    </source>
</evidence>